<feature type="region of interest" description="Disordered" evidence="5">
    <location>
        <begin position="226"/>
        <end position="259"/>
    </location>
</feature>
<keyword evidence="2" id="KW-0418">Kinase</keyword>
<keyword evidence="3" id="KW-0805">Transcription regulation</keyword>
<dbReference type="Gene3D" id="1.10.10.10">
    <property type="entry name" value="Winged helix-like DNA-binding domain superfamily/Winged helix DNA-binding domain"/>
    <property type="match status" value="1"/>
</dbReference>
<evidence type="ECO:0000256" key="1">
    <source>
        <dbReference type="ARBA" id="ARBA00022679"/>
    </source>
</evidence>
<dbReference type="InterPro" id="IPR011006">
    <property type="entry name" value="CheY-like_superfamily"/>
</dbReference>
<dbReference type="AlphaFoldDB" id="A0A1R1L8X6"/>
<accession>A0A1R1L8X6</accession>
<evidence type="ECO:0000256" key="3">
    <source>
        <dbReference type="ARBA" id="ARBA00023015"/>
    </source>
</evidence>
<proteinExistence type="predicted"/>
<dbReference type="SMART" id="SM01012">
    <property type="entry name" value="ANTAR"/>
    <property type="match status" value="1"/>
</dbReference>
<dbReference type="GO" id="GO:0016301">
    <property type="term" value="F:kinase activity"/>
    <property type="evidence" value="ECO:0007669"/>
    <property type="project" value="UniProtKB-KW"/>
</dbReference>
<evidence type="ECO:0000313" key="8">
    <source>
        <dbReference type="Proteomes" id="UP000187085"/>
    </source>
</evidence>
<evidence type="ECO:0000313" key="7">
    <source>
        <dbReference type="EMBL" id="OMH23977.1"/>
    </source>
</evidence>
<gene>
    <name evidence="7" type="ORF">BKD30_10195</name>
</gene>
<feature type="domain" description="ANTAR" evidence="6">
    <location>
        <begin position="166"/>
        <end position="227"/>
    </location>
</feature>
<sequence>MNDTDRTDTVAASFGALAELLRVGGGELDAQRLVQVAVELIPHAADAGITLIRGDRRPTTSAATGQLPRDVDALQYRSGEGPCLEATWSNTVVVSDDLANDSRWPVFAPVCARDLGVNSMLSVRLALSREDRAALNLYARPPGAFTRHDVITVSVLAPFAGLVLQQQLHNEDVADLQTALGTSRQIGTAVGILMAGRGVSNDEAFALLRQASQDLNRKLRDIAADVTYTGELPDVPTPEKRPRRPHDREGRPAGRPERN</sequence>
<dbReference type="SUPFAM" id="SSF55781">
    <property type="entry name" value="GAF domain-like"/>
    <property type="match status" value="1"/>
</dbReference>
<keyword evidence="4" id="KW-0804">Transcription</keyword>
<organism evidence="7 8">
    <name type="scientific">Tersicoccus phoenicis</name>
    <dbReference type="NCBI Taxonomy" id="554083"/>
    <lineage>
        <taxon>Bacteria</taxon>
        <taxon>Bacillati</taxon>
        <taxon>Actinomycetota</taxon>
        <taxon>Actinomycetes</taxon>
        <taxon>Micrococcales</taxon>
        <taxon>Micrococcaceae</taxon>
        <taxon>Tersicoccus</taxon>
    </lineage>
</organism>
<dbReference type="InterPro" id="IPR036388">
    <property type="entry name" value="WH-like_DNA-bd_sf"/>
</dbReference>
<dbReference type="SUPFAM" id="SSF52172">
    <property type="entry name" value="CheY-like"/>
    <property type="match status" value="1"/>
</dbReference>
<protein>
    <recommendedName>
        <fullName evidence="6">ANTAR domain-containing protein</fullName>
    </recommendedName>
</protein>
<dbReference type="STRING" id="554083.BKD30_10195"/>
<comment type="caution">
    <text evidence="7">The sequence shown here is derived from an EMBL/GenBank/DDBJ whole genome shotgun (WGS) entry which is preliminary data.</text>
</comment>
<keyword evidence="1" id="KW-0808">Transferase</keyword>
<evidence type="ECO:0000259" key="6">
    <source>
        <dbReference type="PROSITE" id="PS50921"/>
    </source>
</evidence>
<dbReference type="PROSITE" id="PS50921">
    <property type="entry name" value="ANTAR"/>
    <property type="match status" value="1"/>
</dbReference>
<dbReference type="InterPro" id="IPR005561">
    <property type="entry name" value="ANTAR"/>
</dbReference>
<dbReference type="Pfam" id="PF03861">
    <property type="entry name" value="ANTAR"/>
    <property type="match status" value="1"/>
</dbReference>
<dbReference type="Pfam" id="PF13185">
    <property type="entry name" value="GAF_2"/>
    <property type="match status" value="1"/>
</dbReference>
<dbReference type="OrthoDB" id="3688893at2"/>
<dbReference type="EMBL" id="MRDE01000067">
    <property type="protein sequence ID" value="OMH23977.1"/>
    <property type="molecule type" value="Genomic_DNA"/>
</dbReference>
<feature type="compositionally biased region" description="Basic and acidic residues" evidence="5">
    <location>
        <begin position="246"/>
        <end position="259"/>
    </location>
</feature>
<keyword evidence="8" id="KW-1185">Reference proteome</keyword>
<dbReference type="RefSeq" id="WP_076704441.1">
    <property type="nucleotide sequence ID" value="NZ_MRDE01000067.1"/>
</dbReference>
<name>A0A1R1L8X6_9MICC</name>
<dbReference type="InterPro" id="IPR029016">
    <property type="entry name" value="GAF-like_dom_sf"/>
</dbReference>
<dbReference type="Gene3D" id="3.30.450.40">
    <property type="match status" value="1"/>
</dbReference>
<evidence type="ECO:0000256" key="5">
    <source>
        <dbReference type="SAM" id="MobiDB-lite"/>
    </source>
</evidence>
<dbReference type="InterPro" id="IPR012074">
    <property type="entry name" value="GAF_ANTAR"/>
</dbReference>
<dbReference type="Proteomes" id="UP000187085">
    <property type="component" value="Unassembled WGS sequence"/>
</dbReference>
<reference evidence="7 8" key="1">
    <citation type="submission" date="2016-12" db="EMBL/GenBank/DDBJ databases">
        <title>Draft genome of Tersicoccus phoenicis 1P05MA.</title>
        <authorList>
            <person name="Nakajima Y."/>
            <person name="Yoshizawa S."/>
            <person name="Nakamura K."/>
            <person name="Ogura Y."/>
            <person name="Hayashi T."/>
            <person name="Kogure K."/>
        </authorList>
    </citation>
    <scope>NUCLEOTIDE SEQUENCE [LARGE SCALE GENOMIC DNA]</scope>
    <source>
        <strain evidence="7 8">1p05MA</strain>
    </source>
</reference>
<dbReference type="GO" id="GO:0003723">
    <property type="term" value="F:RNA binding"/>
    <property type="evidence" value="ECO:0007669"/>
    <property type="project" value="InterPro"/>
</dbReference>
<evidence type="ECO:0000256" key="2">
    <source>
        <dbReference type="ARBA" id="ARBA00022777"/>
    </source>
</evidence>
<dbReference type="InterPro" id="IPR003018">
    <property type="entry name" value="GAF"/>
</dbReference>
<dbReference type="PIRSF" id="PIRSF036625">
    <property type="entry name" value="GAF_ANTAR"/>
    <property type="match status" value="1"/>
</dbReference>
<evidence type="ECO:0000256" key="4">
    <source>
        <dbReference type="ARBA" id="ARBA00023163"/>
    </source>
</evidence>